<dbReference type="PANTHER" id="PTHR16305">
    <property type="entry name" value="TESTICULAR SOLUBLE ADENYLYL CYCLASE"/>
    <property type="match status" value="1"/>
</dbReference>
<gene>
    <name evidence="4" type="ORF">GCM10009539_03310</name>
</gene>
<dbReference type="InterPro" id="IPR011990">
    <property type="entry name" value="TPR-like_helical_dom_sf"/>
</dbReference>
<dbReference type="Proteomes" id="UP001500967">
    <property type="component" value="Unassembled WGS sequence"/>
</dbReference>
<dbReference type="SUPFAM" id="SSF52540">
    <property type="entry name" value="P-loop containing nucleoside triphosphate hydrolases"/>
    <property type="match status" value="1"/>
</dbReference>
<dbReference type="Gene3D" id="1.10.10.10">
    <property type="entry name" value="Winged helix-like DNA-binding domain superfamily/Winged helix DNA-binding domain"/>
    <property type="match status" value="1"/>
</dbReference>
<dbReference type="Pfam" id="PF00196">
    <property type="entry name" value="GerE"/>
    <property type="match status" value="1"/>
</dbReference>
<organism evidence="4 5">
    <name type="scientific">Cryptosporangium japonicum</name>
    <dbReference type="NCBI Taxonomy" id="80872"/>
    <lineage>
        <taxon>Bacteria</taxon>
        <taxon>Bacillati</taxon>
        <taxon>Actinomycetota</taxon>
        <taxon>Actinomycetes</taxon>
        <taxon>Cryptosporangiales</taxon>
        <taxon>Cryptosporangiaceae</taxon>
        <taxon>Cryptosporangium</taxon>
    </lineage>
</organism>
<feature type="domain" description="HTH luxR-type" evidence="3">
    <location>
        <begin position="880"/>
        <end position="945"/>
    </location>
</feature>
<dbReference type="PRINTS" id="PR00038">
    <property type="entry name" value="HTHLUXR"/>
</dbReference>
<keyword evidence="1" id="KW-0547">Nucleotide-binding</keyword>
<dbReference type="InterPro" id="IPR041664">
    <property type="entry name" value="AAA_16"/>
</dbReference>
<sequence length="957" mass="102044">MGMRSEACLCPTLIGRSDLVDHAGRRTDEMLAGAGGLLFLAGEAGIGKTRLLAEIVERAAARGVRIARAGAFPRDAEVAGGLLLGLTSSLETLGPLAERLRGVATGGSADGHTRRRLLVRDAADALVAADEPLLIALEDLHWADELSLDALERAAPRLRTAPVLVVATYRSDELFPRSVLRDRRARLLTGRAAEELRLPRLDRDATARMIGAILGATPGGPASAALFERSDGIPLHVEELLAAAGAEGAGPCRTTASTVRLPDTLADAVLGRSRELSEGSLAVAAAAATIGRRFDVDLLTAVTATSPDAVDAALQELSDQFFVTPGADGTGYDFRHALIRDALYGALPPHRRRHLHARVADAARDAGFGDAFLSDQYERAHQPRPACTHALAAARHATAMSAHVEATALYRRAQRTLPPDAPGRVRAELLTALSVELIAIDDVPGAEGTLNEAYAHWLALDDPVQAAKLVPALATVRHRLGAALDHRTGLLRTGLDLIAERPGAEHVRARLLASLSAAYMFDRRLDESLAHGTDARALAVTLGDDRTRWSVDAVLIPVLLFGGRMDEGWRLADTTIAETRAAGAEAEVSRTYQMVGSSAAVLAEYDAAERYLDEGITYAGRTEHFADRNYMVVMRARVRWATGAWSAARADAEQVLADVGGRVLARITTQQVLGYLAIGRGDRDAAREHLEAAYGVGTELREVQRHSPTIWGLAELALRSGDSGGAAARCEEGLAASDEVGDAAYLAPFVLTGVRAYLAGDDPTGARSFLARCATLLEKRNIPGTLPALDHADGLLHLHEGQTGKARAALDRASAEWDRRRQFWEGTQALLDRARCAHRSRRPADAVALAEAARDRARPVGAVVLSEAADDLLAEIGRREPSGAPGLTPRETEVARHIAAGATNREIATALTISPKTVAAHVEHILTKLQATRRTQIASWVHVTGARSDRTPPDRRT</sequence>
<keyword evidence="5" id="KW-1185">Reference proteome</keyword>
<dbReference type="InterPro" id="IPR036388">
    <property type="entry name" value="WH-like_DNA-bd_sf"/>
</dbReference>
<dbReference type="RefSeq" id="WP_344646906.1">
    <property type="nucleotide sequence ID" value="NZ_BAAAGX010000002.1"/>
</dbReference>
<dbReference type="SUPFAM" id="SSF46894">
    <property type="entry name" value="C-terminal effector domain of the bipartite response regulators"/>
    <property type="match status" value="1"/>
</dbReference>
<dbReference type="EMBL" id="BAAAGX010000002">
    <property type="protein sequence ID" value="GAA0221432.1"/>
    <property type="molecule type" value="Genomic_DNA"/>
</dbReference>
<evidence type="ECO:0000313" key="4">
    <source>
        <dbReference type="EMBL" id="GAA0221432.1"/>
    </source>
</evidence>
<accession>A0ABN0TGZ7</accession>
<dbReference type="Gene3D" id="1.25.40.10">
    <property type="entry name" value="Tetratricopeptide repeat domain"/>
    <property type="match status" value="1"/>
</dbReference>
<dbReference type="PANTHER" id="PTHR16305:SF35">
    <property type="entry name" value="TRANSCRIPTIONAL ACTIVATOR DOMAIN"/>
    <property type="match status" value="1"/>
</dbReference>
<evidence type="ECO:0000313" key="5">
    <source>
        <dbReference type="Proteomes" id="UP001500967"/>
    </source>
</evidence>
<dbReference type="InterPro" id="IPR027417">
    <property type="entry name" value="P-loop_NTPase"/>
</dbReference>
<dbReference type="InterPro" id="IPR000792">
    <property type="entry name" value="Tscrpt_reg_LuxR_C"/>
</dbReference>
<proteinExistence type="predicted"/>
<dbReference type="SMART" id="SM00421">
    <property type="entry name" value="HTH_LUXR"/>
    <property type="match status" value="1"/>
</dbReference>
<reference evidence="4 5" key="1">
    <citation type="journal article" date="2019" name="Int. J. Syst. Evol. Microbiol.">
        <title>The Global Catalogue of Microorganisms (GCM) 10K type strain sequencing project: providing services to taxonomists for standard genome sequencing and annotation.</title>
        <authorList>
            <consortium name="The Broad Institute Genomics Platform"/>
            <consortium name="The Broad Institute Genome Sequencing Center for Infectious Disease"/>
            <person name="Wu L."/>
            <person name="Ma J."/>
        </authorList>
    </citation>
    <scope>NUCLEOTIDE SEQUENCE [LARGE SCALE GENOMIC DNA]</scope>
    <source>
        <strain evidence="4 5">JCM 10425</strain>
    </source>
</reference>
<evidence type="ECO:0000256" key="2">
    <source>
        <dbReference type="ARBA" id="ARBA00022840"/>
    </source>
</evidence>
<dbReference type="Pfam" id="PF13191">
    <property type="entry name" value="AAA_16"/>
    <property type="match status" value="1"/>
</dbReference>
<comment type="caution">
    <text evidence="4">The sequence shown here is derived from an EMBL/GenBank/DDBJ whole genome shotgun (WGS) entry which is preliminary data.</text>
</comment>
<dbReference type="PROSITE" id="PS00622">
    <property type="entry name" value="HTH_LUXR_1"/>
    <property type="match status" value="1"/>
</dbReference>
<evidence type="ECO:0000259" key="3">
    <source>
        <dbReference type="PROSITE" id="PS50043"/>
    </source>
</evidence>
<dbReference type="InterPro" id="IPR016032">
    <property type="entry name" value="Sig_transdc_resp-reg_C-effctor"/>
</dbReference>
<name>A0ABN0TGZ7_9ACTN</name>
<evidence type="ECO:0000256" key="1">
    <source>
        <dbReference type="ARBA" id="ARBA00022741"/>
    </source>
</evidence>
<keyword evidence="2" id="KW-0067">ATP-binding</keyword>
<dbReference type="PROSITE" id="PS50043">
    <property type="entry name" value="HTH_LUXR_2"/>
    <property type="match status" value="1"/>
</dbReference>
<protein>
    <submittedName>
        <fullName evidence="4">LuxR family transcriptional regulator</fullName>
    </submittedName>
</protein>
<dbReference type="CDD" id="cd06170">
    <property type="entry name" value="LuxR_C_like"/>
    <property type="match status" value="1"/>
</dbReference>